<dbReference type="InterPro" id="IPR000917">
    <property type="entry name" value="Sulfatase_N"/>
</dbReference>
<dbReference type="AlphaFoldDB" id="A0AAQ2BLC1"/>
<dbReference type="InterPro" id="IPR040423">
    <property type="entry name" value="PEA_transferase"/>
</dbReference>
<dbReference type="InterPro" id="IPR017850">
    <property type="entry name" value="Alkaline_phosphatase_core_sf"/>
</dbReference>
<dbReference type="GO" id="GO:0005886">
    <property type="term" value="C:plasma membrane"/>
    <property type="evidence" value="ECO:0007669"/>
    <property type="project" value="UniProtKB-SubCell"/>
</dbReference>
<dbReference type="PANTHER" id="PTHR30443:SF4">
    <property type="entry name" value="PHOSPHOETHANOLAMINE TRANSFERASE OPGE-RELATED"/>
    <property type="match status" value="1"/>
</dbReference>
<protein>
    <submittedName>
        <fullName evidence="3">Dca</fullName>
    </submittedName>
</protein>
<dbReference type="EMBL" id="RWKG01000019">
    <property type="protein sequence ID" value="TDN42011.1"/>
    <property type="molecule type" value="Genomic_DNA"/>
</dbReference>
<evidence type="ECO:0000313" key="3">
    <source>
        <dbReference type="EMBL" id="TDN42011.1"/>
    </source>
</evidence>
<proteinExistence type="inferred from homology"/>
<comment type="caution">
    <text evidence="3">The sequence shown here is derived from an EMBL/GenBank/DDBJ whole genome shotgun (WGS) entry which is preliminary data.</text>
</comment>
<dbReference type="Pfam" id="PF00884">
    <property type="entry name" value="Sulfatase"/>
    <property type="match status" value="1"/>
</dbReference>
<sequence length="163" mass="19248">NKLIVLHLMGSHPIFCERLPYKVQNYFINQQMSCYLESIKYTDKFIESVNDLLVKNGESFSVIYFSDHGLAHKNDSLYVSNLYKQDYEVPFIMFSSDSIKRIEINEKQSAFNFMYGFTQWLGIKEKHLSGVDFFNPKEQKIKVFDWENIIDVNLLKDDPAKLH</sequence>
<evidence type="ECO:0000259" key="2">
    <source>
        <dbReference type="Pfam" id="PF00884"/>
    </source>
</evidence>
<feature type="non-terminal residue" evidence="3">
    <location>
        <position position="1"/>
    </location>
</feature>
<evidence type="ECO:0000313" key="4">
    <source>
        <dbReference type="Proteomes" id="UP000294998"/>
    </source>
</evidence>
<dbReference type="PANTHER" id="PTHR30443">
    <property type="entry name" value="INNER MEMBRANE PROTEIN"/>
    <property type="match status" value="1"/>
</dbReference>
<reference evidence="3 4" key="1">
    <citation type="submission" date="2018-12" db="EMBL/GenBank/DDBJ databases">
        <authorList>
            <person name="Fluit A.C."/>
        </authorList>
    </citation>
    <scope>NUCLEOTIDE SEQUENCE [LARGE SCALE GENOMIC DNA]</scope>
    <source>
        <strain evidence="3 4">16-549009</strain>
    </source>
</reference>
<dbReference type="Gene3D" id="3.40.720.10">
    <property type="entry name" value="Alkaline Phosphatase, subunit A"/>
    <property type="match status" value="1"/>
</dbReference>
<dbReference type="Proteomes" id="UP000294998">
    <property type="component" value="Unassembled WGS sequence"/>
</dbReference>
<dbReference type="SUPFAM" id="SSF53649">
    <property type="entry name" value="Alkaline phosphatase-like"/>
    <property type="match status" value="1"/>
</dbReference>
<name>A0AAQ2BLC1_HAEHA</name>
<dbReference type="GO" id="GO:0016776">
    <property type="term" value="F:phosphotransferase activity, phosphate group as acceptor"/>
    <property type="evidence" value="ECO:0007669"/>
    <property type="project" value="TreeGrafter"/>
</dbReference>
<dbReference type="GO" id="GO:0009244">
    <property type="term" value="P:lipopolysaccharide core region biosynthetic process"/>
    <property type="evidence" value="ECO:0007669"/>
    <property type="project" value="TreeGrafter"/>
</dbReference>
<accession>A0AAQ2BLC1</accession>
<evidence type="ECO:0000256" key="1">
    <source>
        <dbReference type="ARBA" id="ARBA00038481"/>
    </source>
</evidence>
<gene>
    <name evidence="3" type="ORF">EGH31_0675</name>
</gene>
<feature type="domain" description="Sulfatase N-terminal" evidence="2">
    <location>
        <begin position="2"/>
        <end position="123"/>
    </location>
</feature>
<dbReference type="RefSeq" id="WP_166635682.1">
    <property type="nucleotide sequence ID" value="NZ_RWKG01000019.1"/>
</dbReference>
<comment type="similarity">
    <text evidence="1">Belongs to the phosphoethanolamine transferase family.</text>
</comment>
<organism evidence="3 4">
    <name type="scientific">Haemophilus haemolyticus</name>
    <dbReference type="NCBI Taxonomy" id="726"/>
    <lineage>
        <taxon>Bacteria</taxon>
        <taxon>Pseudomonadati</taxon>
        <taxon>Pseudomonadota</taxon>
        <taxon>Gammaproteobacteria</taxon>
        <taxon>Pasteurellales</taxon>
        <taxon>Pasteurellaceae</taxon>
        <taxon>Haemophilus</taxon>
    </lineage>
</organism>